<dbReference type="InterPro" id="IPR036736">
    <property type="entry name" value="ACP-like_sf"/>
</dbReference>
<dbReference type="AlphaFoldDB" id="A0A8H2XNW9"/>
<dbReference type="InterPro" id="IPR013120">
    <property type="entry name" value="FAR_NAD-bd"/>
</dbReference>
<dbReference type="Gene3D" id="1.10.1200.10">
    <property type="entry name" value="ACP-like"/>
    <property type="match status" value="1"/>
</dbReference>
<dbReference type="InterPro" id="IPR042099">
    <property type="entry name" value="ANL_N_sf"/>
</dbReference>
<dbReference type="InterPro" id="IPR009081">
    <property type="entry name" value="PP-bd_ACP"/>
</dbReference>
<evidence type="ECO:0000313" key="6">
    <source>
        <dbReference type="EMBL" id="CAE6427038.1"/>
    </source>
</evidence>
<evidence type="ECO:0000313" key="7">
    <source>
        <dbReference type="Proteomes" id="UP000663826"/>
    </source>
</evidence>
<dbReference type="SUPFAM" id="SSF47336">
    <property type="entry name" value="ACP-like"/>
    <property type="match status" value="1"/>
</dbReference>
<dbReference type="Pfam" id="PF00501">
    <property type="entry name" value="AMP-binding"/>
    <property type="match status" value="1"/>
</dbReference>
<evidence type="ECO:0000259" key="3">
    <source>
        <dbReference type="Pfam" id="PF00501"/>
    </source>
</evidence>
<dbReference type="PANTHER" id="PTHR43439">
    <property type="entry name" value="PHENYLACETATE-COENZYME A LIGASE"/>
    <property type="match status" value="1"/>
</dbReference>
<dbReference type="Gene3D" id="3.40.50.12780">
    <property type="entry name" value="N-terminal domain of ligase-like"/>
    <property type="match status" value="1"/>
</dbReference>
<dbReference type="SUPFAM" id="SSF51735">
    <property type="entry name" value="NAD(P)-binding Rossmann-fold domains"/>
    <property type="match status" value="1"/>
</dbReference>
<keyword evidence="1" id="KW-0596">Phosphopantetheine</keyword>
<evidence type="ECO:0000259" key="4">
    <source>
        <dbReference type="Pfam" id="PF00550"/>
    </source>
</evidence>
<dbReference type="InterPro" id="IPR051414">
    <property type="entry name" value="Adenylate-forming_Reductase"/>
</dbReference>
<name>A0A8H2XNW9_9AGAM</name>
<dbReference type="SUPFAM" id="SSF56801">
    <property type="entry name" value="Acetyl-CoA synthetase-like"/>
    <property type="match status" value="1"/>
</dbReference>
<feature type="domain" description="Thioester reductase (TE)" evidence="5">
    <location>
        <begin position="652"/>
        <end position="812"/>
    </location>
</feature>
<dbReference type="Pfam" id="PF00550">
    <property type="entry name" value="PP-binding"/>
    <property type="match status" value="1"/>
</dbReference>
<evidence type="ECO:0000256" key="1">
    <source>
        <dbReference type="ARBA" id="ARBA00022450"/>
    </source>
</evidence>
<organism evidence="6 7">
    <name type="scientific">Rhizoctonia solani</name>
    <dbReference type="NCBI Taxonomy" id="456999"/>
    <lineage>
        <taxon>Eukaryota</taxon>
        <taxon>Fungi</taxon>
        <taxon>Dikarya</taxon>
        <taxon>Basidiomycota</taxon>
        <taxon>Agaricomycotina</taxon>
        <taxon>Agaricomycetes</taxon>
        <taxon>Cantharellales</taxon>
        <taxon>Ceratobasidiaceae</taxon>
        <taxon>Rhizoctonia</taxon>
    </lineage>
</organism>
<dbReference type="PROSITE" id="PS00455">
    <property type="entry name" value="AMP_BINDING"/>
    <property type="match status" value="1"/>
</dbReference>
<accession>A0A8H2XNW9</accession>
<dbReference type="Pfam" id="PF07993">
    <property type="entry name" value="NAD_binding_4"/>
    <property type="match status" value="2"/>
</dbReference>
<keyword evidence="2" id="KW-0597">Phosphoprotein</keyword>
<dbReference type="Pfam" id="PF23562">
    <property type="entry name" value="AMP-binding_C_3"/>
    <property type="match status" value="1"/>
</dbReference>
<dbReference type="EMBL" id="CAJMWQ010000995">
    <property type="protein sequence ID" value="CAE6427038.1"/>
    <property type="molecule type" value="Genomic_DNA"/>
</dbReference>
<comment type="caution">
    <text evidence="6">The sequence shown here is derived from an EMBL/GenBank/DDBJ whole genome shotgun (WGS) entry which is preliminary data.</text>
</comment>
<evidence type="ECO:0008006" key="8">
    <source>
        <dbReference type="Google" id="ProtNLM"/>
    </source>
</evidence>
<reference evidence="6" key="1">
    <citation type="submission" date="2021-01" db="EMBL/GenBank/DDBJ databases">
        <authorList>
            <person name="Kaushik A."/>
        </authorList>
    </citation>
    <scope>NUCLEOTIDE SEQUENCE</scope>
    <source>
        <strain evidence="6">AG1-1B</strain>
    </source>
</reference>
<dbReference type="PANTHER" id="PTHR43439:SF2">
    <property type="entry name" value="ENZYME, PUTATIVE (JCVI)-RELATED"/>
    <property type="match status" value="1"/>
</dbReference>
<evidence type="ECO:0000256" key="2">
    <source>
        <dbReference type="ARBA" id="ARBA00022553"/>
    </source>
</evidence>
<sequence>MIPTSTDFVFPPTDGSLPPALAVDFHLKYNPSHLWSILYDVDDSSQTSITYEQLAHAVHRAAHILNPEGKFAQGTQIGLLVSTHTVQYVVMILGAMRAGLVPFPISPRTHVPGIAHLLVSTQTSLLVTGGSQSINDITLELTQNLTDIDFHVQFIELPPLKSILPDLHKYGIKSEHRSFRPLKSLTNDTTVTVLHSSGSTGMPRPVKLHLEGILKNFVNQPFGWIYAAGSRFGLMALPTFHAMGVFLQVIMPLYAGYTQVMFAPSSTPVVPTPDVTIKTAVGANCEYLMTVPTFLEGRERNLTASPNEGYYGKPAYRTKDLVVRHPSKPDLWRILGRLDDQIILLNGEKTNPGPMEVEIVKCPIVRYAVIFGRERNQTGVLIELEDSSSDLYRTGEGLFRAQEEIWPFIERANRLSPTHSRLDKRAIVFANPARPLPRTPKGTVSRSAALELYANDVQDMYLELETDSNTTNNFDLLDSCSGPEDIEIWVKTCVQNLLDRNIDVAADLFQQGMDSLTATMFLRTLKSTLHAAAKLNQQSIFAKPTVRQLTQLLVQISENNPSTADSTTEKLQNIRAMIQKYDSSWPRQIACCLQPVKKEHIVVTGTTGGLGSHLLARLLQSDKVERIWAMNRRSSKANWDRQIASFEDKLLDIRSEATAIIHNAWQVNFNLSLQSFEPSVCGVRNLLDLACRSIAPTGCPRFMFASSIAVAGFGSPGRHLNETTVSLEDGVASIGYGQSKLVAEKLLESARRSGLHTCIVRLGQLTGDAASGSWSTTDWVPSLVGSSVSIGCLPGAIGTVSWLPLDVAADSIIDVCVARSGTLPPIVHACHPRPVAWMDIMSTLSTAMASRVGSEVPIIRFDDWNRRVMEAAASFKGSESDRFARFPSTKIQATVNGMVRADNELRARGDASNAESGGTVRLDISTAKAISKNLRLAPELGMGYVQMWVEYWESMGLFRFT</sequence>
<protein>
    <recommendedName>
        <fullName evidence="8">L-aminoadipate-semialdehyde dehydrogenase large subunit</fullName>
    </recommendedName>
</protein>
<dbReference type="Proteomes" id="UP000663826">
    <property type="component" value="Unassembled WGS sequence"/>
</dbReference>
<proteinExistence type="predicted"/>
<feature type="domain" description="Thioester reductase (TE)" evidence="5">
    <location>
        <begin position="603"/>
        <end position="648"/>
    </location>
</feature>
<feature type="domain" description="AMP-dependent synthetase/ligase" evidence="3">
    <location>
        <begin position="44"/>
        <end position="298"/>
    </location>
</feature>
<feature type="domain" description="Carrier" evidence="4">
    <location>
        <begin position="489"/>
        <end position="553"/>
    </location>
</feature>
<dbReference type="InterPro" id="IPR000873">
    <property type="entry name" value="AMP-dep_synth/lig_dom"/>
</dbReference>
<gene>
    <name evidence="6" type="ORF">RDB_LOCUS56403</name>
</gene>
<dbReference type="InterPro" id="IPR036291">
    <property type="entry name" value="NAD(P)-bd_dom_sf"/>
</dbReference>
<evidence type="ECO:0000259" key="5">
    <source>
        <dbReference type="Pfam" id="PF07993"/>
    </source>
</evidence>
<dbReference type="InterPro" id="IPR020845">
    <property type="entry name" value="AMP-binding_CS"/>
</dbReference>
<dbReference type="Gene3D" id="3.40.50.720">
    <property type="entry name" value="NAD(P)-binding Rossmann-like Domain"/>
    <property type="match status" value="1"/>
</dbReference>